<comment type="caution">
    <text evidence="1">The sequence shown here is derived from an EMBL/GenBank/DDBJ whole genome shotgun (WGS) entry which is preliminary data.</text>
</comment>
<dbReference type="Proteomes" id="UP001292094">
    <property type="component" value="Unassembled WGS sequence"/>
</dbReference>
<evidence type="ECO:0000313" key="2">
    <source>
        <dbReference type="Proteomes" id="UP001292094"/>
    </source>
</evidence>
<evidence type="ECO:0000313" key="1">
    <source>
        <dbReference type="EMBL" id="KAK4321320.1"/>
    </source>
</evidence>
<dbReference type="EMBL" id="JAWZYT010000600">
    <property type="protein sequence ID" value="KAK4321320.1"/>
    <property type="molecule type" value="Genomic_DNA"/>
</dbReference>
<dbReference type="InterPro" id="IPR042407">
    <property type="entry name" value="NCBP2-AS2"/>
</dbReference>
<reference evidence="1" key="1">
    <citation type="submission" date="2023-11" db="EMBL/GenBank/DDBJ databases">
        <title>Genome assemblies of two species of porcelain crab, Petrolisthes cinctipes and Petrolisthes manimaculis (Anomura: Porcellanidae).</title>
        <authorList>
            <person name="Angst P."/>
        </authorList>
    </citation>
    <scope>NUCLEOTIDE SEQUENCE</scope>
    <source>
        <strain evidence="1">PB745_02</strain>
        <tissue evidence="1">Gill</tissue>
    </source>
</reference>
<keyword evidence="2" id="KW-1185">Reference proteome</keyword>
<gene>
    <name evidence="1" type="ORF">Pmani_007861</name>
</gene>
<sequence length="83" mass="9663">MVLRYLLNKILNNPEVINRLAESYPIRRAAQITAYAIQRGKSATKDAIDSEVNKRVGRFRTSLYHDIKEGFKKLEEEKGNKRK</sequence>
<name>A0AAE1UJL7_9EUCA</name>
<dbReference type="PANTHER" id="PTHR41161:SF1">
    <property type="entry name" value="PROTEIN NCBP2AS2"/>
    <property type="match status" value="1"/>
</dbReference>
<protein>
    <submittedName>
        <fullName evidence="1">Uncharacterized protein</fullName>
    </submittedName>
</protein>
<proteinExistence type="predicted"/>
<accession>A0AAE1UJL7</accession>
<dbReference type="PANTHER" id="PTHR41161">
    <property type="entry name" value="PROTEIN NCBP2AS2"/>
    <property type="match status" value="1"/>
</dbReference>
<dbReference type="AlphaFoldDB" id="A0AAE1UJL7"/>
<organism evidence="1 2">
    <name type="scientific">Petrolisthes manimaculis</name>
    <dbReference type="NCBI Taxonomy" id="1843537"/>
    <lineage>
        <taxon>Eukaryota</taxon>
        <taxon>Metazoa</taxon>
        <taxon>Ecdysozoa</taxon>
        <taxon>Arthropoda</taxon>
        <taxon>Crustacea</taxon>
        <taxon>Multicrustacea</taxon>
        <taxon>Malacostraca</taxon>
        <taxon>Eumalacostraca</taxon>
        <taxon>Eucarida</taxon>
        <taxon>Decapoda</taxon>
        <taxon>Pleocyemata</taxon>
        <taxon>Anomura</taxon>
        <taxon>Galatheoidea</taxon>
        <taxon>Porcellanidae</taxon>
        <taxon>Petrolisthes</taxon>
    </lineage>
</organism>